<dbReference type="Proteomes" id="UP001201163">
    <property type="component" value="Unassembled WGS sequence"/>
</dbReference>
<sequence>MSSSQTFATSGVSDDILRVDKLYATPTSTRASGFPGPAHEHAQAVLEVLWHHFKRHLPFVSHLRFHMRLSGLAQAAVRGTTKIEPNPPSYYQLSNTDLSDLVHGLEMQASARLCLRPLSKGGLHLHYTAASATAPHSLSSSRAIPYSVYKASAARSTFLFGNGRRNMNWYGIGGWASRNRWMGDQPRPFQSSRPSSRRSSSSKKDRRLLFMPRHAAAPAYRHLVYGSPAAAAPDVPRRVRLVYWARRTPAANRGHVCDDTRGYSLPLEAGTRKRVAAHIPEHARSPEEHTTNIAHAVADLAACWGTRAPGYFPRLLLLTRRCALGQHSRVLKDWMGHQLPDSLSIGSDGTGAKAGIWDRDGFPMSDVYGATRVKA</sequence>
<protein>
    <submittedName>
        <fullName evidence="2">Uncharacterized protein</fullName>
    </submittedName>
</protein>
<reference evidence="2" key="1">
    <citation type="submission" date="2022-01" db="EMBL/GenBank/DDBJ databases">
        <title>Comparative genomics reveals a dynamic genome evolution in the ectomycorrhizal milk-cap (Lactarius) mushrooms.</title>
        <authorList>
            <consortium name="DOE Joint Genome Institute"/>
            <person name="Lebreton A."/>
            <person name="Tang N."/>
            <person name="Kuo A."/>
            <person name="LaButti K."/>
            <person name="Drula E."/>
            <person name="Barry K."/>
            <person name="Clum A."/>
            <person name="Lipzen A."/>
            <person name="Mousain D."/>
            <person name="Ng V."/>
            <person name="Wang R."/>
            <person name="Wang X."/>
            <person name="Dai Y."/>
            <person name="Henrissat B."/>
            <person name="Grigoriev I.V."/>
            <person name="Guerin-Laguette A."/>
            <person name="Yu F."/>
            <person name="Martin F.M."/>
        </authorList>
    </citation>
    <scope>NUCLEOTIDE SEQUENCE</scope>
    <source>
        <strain evidence="2">QP</strain>
    </source>
</reference>
<keyword evidence="3" id="KW-1185">Reference proteome</keyword>
<accession>A0AAD4LA02</accession>
<evidence type="ECO:0000256" key="1">
    <source>
        <dbReference type="SAM" id="MobiDB-lite"/>
    </source>
</evidence>
<evidence type="ECO:0000313" key="3">
    <source>
        <dbReference type="Proteomes" id="UP001201163"/>
    </source>
</evidence>
<evidence type="ECO:0000313" key="2">
    <source>
        <dbReference type="EMBL" id="KAH8985098.1"/>
    </source>
</evidence>
<organism evidence="2 3">
    <name type="scientific">Lactarius akahatsu</name>
    <dbReference type="NCBI Taxonomy" id="416441"/>
    <lineage>
        <taxon>Eukaryota</taxon>
        <taxon>Fungi</taxon>
        <taxon>Dikarya</taxon>
        <taxon>Basidiomycota</taxon>
        <taxon>Agaricomycotina</taxon>
        <taxon>Agaricomycetes</taxon>
        <taxon>Russulales</taxon>
        <taxon>Russulaceae</taxon>
        <taxon>Lactarius</taxon>
    </lineage>
</organism>
<dbReference type="EMBL" id="JAKELL010000068">
    <property type="protein sequence ID" value="KAH8985098.1"/>
    <property type="molecule type" value="Genomic_DNA"/>
</dbReference>
<comment type="caution">
    <text evidence="2">The sequence shown here is derived from an EMBL/GenBank/DDBJ whole genome shotgun (WGS) entry which is preliminary data.</text>
</comment>
<proteinExistence type="predicted"/>
<name>A0AAD4LA02_9AGAM</name>
<dbReference type="AlphaFoldDB" id="A0AAD4LA02"/>
<feature type="region of interest" description="Disordered" evidence="1">
    <location>
        <begin position="183"/>
        <end position="208"/>
    </location>
</feature>
<gene>
    <name evidence="2" type="ORF">EDB92DRAFT_1950258</name>
</gene>
<feature type="compositionally biased region" description="Low complexity" evidence="1">
    <location>
        <begin position="184"/>
        <end position="199"/>
    </location>
</feature>